<organism evidence="2 3">
    <name type="scientific">Methanobacterium formicicum (strain DSM 3637 / PP1)</name>
    <dbReference type="NCBI Taxonomy" id="1204725"/>
    <lineage>
        <taxon>Archaea</taxon>
        <taxon>Methanobacteriati</taxon>
        <taxon>Methanobacteriota</taxon>
        <taxon>Methanomada group</taxon>
        <taxon>Methanobacteria</taxon>
        <taxon>Methanobacteriales</taxon>
        <taxon>Methanobacteriaceae</taxon>
        <taxon>Methanobacterium</taxon>
    </lineage>
</organism>
<dbReference type="OrthoDB" id="145544at2157"/>
<dbReference type="PANTHER" id="PTHR28037">
    <property type="entry name" value="ALCOHOL O-ACETYLTRANSFERASE 1-RELATED"/>
    <property type="match status" value="1"/>
</dbReference>
<dbReference type="Pfam" id="PF00668">
    <property type="entry name" value="Condensation"/>
    <property type="match status" value="1"/>
</dbReference>
<evidence type="ECO:0000259" key="1">
    <source>
        <dbReference type="Pfam" id="PF00668"/>
    </source>
</evidence>
<dbReference type="RefSeq" id="WP_004029256.1">
    <property type="nucleotide sequence ID" value="NZ_AMPO01000001.1"/>
</dbReference>
<dbReference type="AlphaFoldDB" id="K2RV93"/>
<comment type="caution">
    <text evidence="2">The sequence shown here is derived from an EMBL/GenBank/DDBJ whole genome shotgun (WGS) entry which is preliminary data.</text>
</comment>
<gene>
    <name evidence="2" type="ORF">A994_00400</name>
</gene>
<dbReference type="SUPFAM" id="SSF52777">
    <property type="entry name" value="CoA-dependent acyltransferases"/>
    <property type="match status" value="2"/>
</dbReference>
<protein>
    <recommendedName>
        <fullName evidence="1">Condensation domain-containing protein</fullName>
    </recommendedName>
</protein>
<evidence type="ECO:0000313" key="3">
    <source>
        <dbReference type="Proteomes" id="UP000007360"/>
    </source>
</evidence>
<dbReference type="EMBL" id="AMPO01000001">
    <property type="protein sequence ID" value="EKF86700.1"/>
    <property type="molecule type" value="Genomic_DNA"/>
</dbReference>
<dbReference type="GO" id="GO:0003824">
    <property type="term" value="F:catalytic activity"/>
    <property type="evidence" value="ECO:0007669"/>
    <property type="project" value="InterPro"/>
</dbReference>
<proteinExistence type="predicted"/>
<dbReference type="Gene3D" id="3.30.559.30">
    <property type="entry name" value="Nonribosomal peptide synthetase, condensation domain"/>
    <property type="match status" value="1"/>
</dbReference>
<dbReference type="Proteomes" id="UP000007360">
    <property type="component" value="Unassembled WGS sequence"/>
</dbReference>
<dbReference type="InterPro" id="IPR001242">
    <property type="entry name" value="Condensation_dom"/>
</dbReference>
<name>K2RV93_METFP</name>
<dbReference type="PATRIC" id="fig|1204725.3.peg.79"/>
<feature type="domain" description="Condensation" evidence="1">
    <location>
        <begin position="44"/>
        <end position="271"/>
    </location>
</feature>
<dbReference type="PANTHER" id="PTHR28037:SF1">
    <property type="entry name" value="ALCOHOL O-ACETYLTRANSFERASE 1-RELATED"/>
    <property type="match status" value="1"/>
</dbReference>
<sequence>MSVVKDDSNTAHNGAEHNVCNDDVSRHIRKVNNLERVYFWTPYSNVSLITRINGDISPEKLRLAINTACKMHPLLGAKIVFDEDNNAWFSSDNVPQPPFKIIQRVSNIQWFDKFQHEITIPFDLEKGPMIRFMLIHSEKVSELVIICNHCICDGMSLTYLVRDVLNYCVNPEKEIEMIPPQNMIDFFPKKGFSISSIMMRLFISQANRKWKKKPYTFEYEDSVALQNTYWDKNRFNTVLLELDPNQTRGLSNRCRENGVTVGSAVTTAFIAAREEINGPFKKNQKQIWIPFDLRRHAKEEIGDVFCLCVGAPSFSYTYNSKKPFWENVSILHEEIHKRVEKLDSEALEVLNFHPTLTDALSSFAPFAKVVPEAYTQTENLKQFLNDEKNIAFSFAKKAEHMVPGTIASNLGRLNIPEIYGDLKIDQMIFLPVMSNSVPLTMGGVSIGDKLVFSLIYPEPKNSAGSVTLEMIQIRNKALECLGFPDKISKIAF</sequence>
<evidence type="ECO:0000313" key="2">
    <source>
        <dbReference type="EMBL" id="EKF86700.1"/>
    </source>
</evidence>
<dbReference type="InterPro" id="IPR023213">
    <property type="entry name" value="CAT-like_dom_sf"/>
</dbReference>
<accession>K2RV93</accession>
<reference evidence="2 3" key="1">
    <citation type="journal article" date="2012" name="J. Bacteriol.">
        <title>Draft genome sequence of Methanobacterium formicicum DSM 3637, an archaebacterium isolated from the methane producer amoeba Pelomyxa palustris.</title>
        <authorList>
            <person name="Gutierrez G."/>
        </authorList>
    </citation>
    <scope>NUCLEOTIDE SEQUENCE [LARGE SCALE GENOMIC DNA]</scope>
    <source>
        <strain evidence="3">DSM 3637 / PP1</strain>
    </source>
</reference>
<keyword evidence="3" id="KW-1185">Reference proteome</keyword>
<dbReference type="Gene3D" id="3.30.559.10">
    <property type="entry name" value="Chloramphenicol acetyltransferase-like domain"/>
    <property type="match status" value="1"/>
</dbReference>
<dbReference type="InterPro" id="IPR052058">
    <property type="entry name" value="Alcohol_O-acetyltransferase"/>
</dbReference>